<evidence type="ECO:0000259" key="1">
    <source>
        <dbReference type="Pfam" id="PF13439"/>
    </source>
</evidence>
<dbReference type="InterPro" id="IPR028098">
    <property type="entry name" value="Glyco_trans_4-like_N"/>
</dbReference>
<protein>
    <submittedName>
        <fullName evidence="2">Glycosyltransferase family 4 protein</fullName>
    </submittedName>
</protein>
<evidence type="ECO:0000313" key="3">
    <source>
        <dbReference type="Proteomes" id="UP000830198"/>
    </source>
</evidence>
<dbReference type="SUPFAM" id="SSF53756">
    <property type="entry name" value="UDP-Glycosyltransferase/glycogen phosphorylase"/>
    <property type="match status" value="1"/>
</dbReference>
<dbReference type="Pfam" id="PF13439">
    <property type="entry name" value="Glyco_transf_4"/>
    <property type="match status" value="1"/>
</dbReference>
<dbReference type="RefSeq" id="WP_247814041.1">
    <property type="nucleotide sequence ID" value="NZ_CP095855.1"/>
</dbReference>
<dbReference type="Proteomes" id="UP000830198">
    <property type="component" value="Chromosome"/>
</dbReference>
<accession>A0ABY4I786</accession>
<feature type="domain" description="Glycosyltransferase subfamily 4-like N-terminal" evidence="1">
    <location>
        <begin position="30"/>
        <end position="180"/>
    </location>
</feature>
<evidence type="ECO:0000313" key="2">
    <source>
        <dbReference type="EMBL" id="UPK71945.1"/>
    </source>
</evidence>
<dbReference type="Gene3D" id="3.40.50.2000">
    <property type="entry name" value="Glycogen Phosphorylase B"/>
    <property type="match status" value="2"/>
</dbReference>
<gene>
    <name evidence="2" type="ORF">MYF79_11685</name>
</gene>
<keyword evidence="3" id="KW-1185">Reference proteome</keyword>
<dbReference type="CDD" id="cd03801">
    <property type="entry name" value="GT4_PimA-like"/>
    <property type="match status" value="1"/>
</dbReference>
<dbReference type="PANTHER" id="PTHR12526:SF630">
    <property type="entry name" value="GLYCOSYLTRANSFERASE"/>
    <property type="match status" value="1"/>
</dbReference>
<proteinExistence type="predicted"/>
<sequence length="373" mass="42065">MQRIRLKEYMAQASDKKKILVYTTQLMETGGIESHLQEFCRQMAAAGNEIDLVVLNAAMTPETEAFYKRTCRWVYFGKHGRSYKRLLWMLQLGIKLRGTRKYDAVYTNGQGESIWLFSRMLPAYNKWVHHHHTSGDAKDQATWGAKYRKTLQQANTIIACSYRNAGDMKEVLQRQIDVIPVFSRNVEVPFTESPAGKLRFGYYGRLIPEKGIDLICRMSEDADLKEIEFHLWGEGKQYPAGYFDRYPNIRFHGPFAGEAGLKKAIAQLDAYLLLSTHPEGLPVSLLEAMSAGLPWLATDRGGIPDIACDPQATRVIPAASSYEEAKAAVMAFAKDIRSGLVTKTAQKELYANRFSAAALRSAWGDILGLHKQN</sequence>
<dbReference type="Pfam" id="PF13692">
    <property type="entry name" value="Glyco_trans_1_4"/>
    <property type="match status" value="1"/>
</dbReference>
<organism evidence="2 3">
    <name type="scientific">Chitinophaga filiformis</name>
    <name type="common">Myxococcus filiformis</name>
    <name type="synonym">Flexibacter filiformis</name>
    <dbReference type="NCBI Taxonomy" id="104663"/>
    <lineage>
        <taxon>Bacteria</taxon>
        <taxon>Pseudomonadati</taxon>
        <taxon>Bacteroidota</taxon>
        <taxon>Chitinophagia</taxon>
        <taxon>Chitinophagales</taxon>
        <taxon>Chitinophagaceae</taxon>
        <taxon>Chitinophaga</taxon>
    </lineage>
</organism>
<dbReference type="EMBL" id="CP095855">
    <property type="protein sequence ID" value="UPK71945.1"/>
    <property type="molecule type" value="Genomic_DNA"/>
</dbReference>
<dbReference type="PANTHER" id="PTHR12526">
    <property type="entry name" value="GLYCOSYLTRANSFERASE"/>
    <property type="match status" value="1"/>
</dbReference>
<name>A0ABY4I786_CHIFI</name>
<reference evidence="2 3" key="1">
    <citation type="submission" date="2022-04" db="EMBL/GenBank/DDBJ databases">
        <title>The arsenic-methylating capacity of Chitinophaga filiformis YT5 during chitin decomposition.</title>
        <authorList>
            <person name="Chen G."/>
            <person name="Liang Y."/>
        </authorList>
    </citation>
    <scope>NUCLEOTIDE SEQUENCE [LARGE SCALE GENOMIC DNA]</scope>
    <source>
        <strain evidence="2 3">YT5</strain>
    </source>
</reference>